<keyword evidence="2" id="KW-1185">Reference proteome</keyword>
<comment type="caution">
    <text evidence="1">The sequence shown here is derived from an EMBL/GenBank/DDBJ whole genome shotgun (WGS) entry which is preliminary data.</text>
</comment>
<proteinExistence type="predicted"/>
<name>A0ACC1HIX7_9FUNG</name>
<gene>
    <name evidence="1" type="primary">ERG24_2</name>
    <name evidence="1" type="ORF">EV182_008720</name>
</gene>
<feature type="non-terminal residue" evidence="1">
    <location>
        <position position="119"/>
    </location>
</feature>
<evidence type="ECO:0000313" key="2">
    <source>
        <dbReference type="Proteomes" id="UP001145114"/>
    </source>
</evidence>
<accession>A0ACC1HIX7</accession>
<dbReference type="Proteomes" id="UP001145114">
    <property type="component" value="Unassembled WGS sequence"/>
</dbReference>
<reference evidence="1" key="1">
    <citation type="submission" date="2022-06" db="EMBL/GenBank/DDBJ databases">
        <title>Phylogenomic reconstructions and comparative analyses of Kickxellomycotina fungi.</title>
        <authorList>
            <person name="Reynolds N.K."/>
            <person name="Stajich J.E."/>
            <person name="Barry K."/>
            <person name="Grigoriev I.V."/>
            <person name="Crous P."/>
            <person name="Smith M.E."/>
        </authorList>
    </citation>
    <scope>NUCLEOTIDE SEQUENCE</scope>
    <source>
        <strain evidence="1">RSA 2271</strain>
    </source>
</reference>
<protein>
    <submittedName>
        <fullName evidence="1">Erg24, C-14 sterol reductase</fullName>
        <ecNumber evidence="1">1.3.1.70</ecNumber>
    </submittedName>
</protein>
<sequence length="119" mass="13454">MPGKSISGTPLRDGRRLMYLINGLNSLIVTVGLGFYVAWRYGSEPFIWVADHYIQFVFASWAFATGLAVFVYLYSFRSADVMLALGGNSGNVIYDFFIGRELNPRIGSFDIKYFCELRP</sequence>
<organism evidence="1 2">
    <name type="scientific">Spiromyces aspiralis</name>
    <dbReference type="NCBI Taxonomy" id="68401"/>
    <lineage>
        <taxon>Eukaryota</taxon>
        <taxon>Fungi</taxon>
        <taxon>Fungi incertae sedis</taxon>
        <taxon>Zoopagomycota</taxon>
        <taxon>Kickxellomycotina</taxon>
        <taxon>Kickxellomycetes</taxon>
        <taxon>Kickxellales</taxon>
        <taxon>Kickxellaceae</taxon>
        <taxon>Spiromyces</taxon>
    </lineage>
</organism>
<keyword evidence="1" id="KW-0560">Oxidoreductase</keyword>
<dbReference type="EMBL" id="JAMZIH010004720">
    <property type="protein sequence ID" value="KAJ1676172.1"/>
    <property type="molecule type" value="Genomic_DNA"/>
</dbReference>
<evidence type="ECO:0000313" key="1">
    <source>
        <dbReference type="EMBL" id="KAJ1676172.1"/>
    </source>
</evidence>
<dbReference type="EC" id="1.3.1.70" evidence="1"/>